<dbReference type="EMBL" id="JAODUO010000109">
    <property type="protein sequence ID" value="KAK2189327.1"/>
    <property type="molecule type" value="Genomic_DNA"/>
</dbReference>
<evidence type="ECO:0000256" key="8">
    <source>
        <dbReference type="ARBA" id="ARBA00023212"/>
    </source>
</evidence>
<dbReference type="AlphaFoldDB" id="A0AAD9UHF0"/>
<dbReference type="PANTHER" id="PTHR19378:SF0">
    <property type="entry name" value="HAUS AUGMIN-LIKE COMPLEX SUBUNIT 3"/>
    <property type="match status" value="1"/>
</dbReference>
<evidence type="ECO:0000313" key="12">
    <source>
        <dbReference type="EMBL" id="KAK2189327.1"/>
    </source>
</evidence>
<dbReference type="GO" id="GO:0051301">
    <property type="term" value="P:cell division"/>
    <property type="evidence" value="ECO:0007669"/>
    <property type="project" value="UniProtKB-KW"/>
</dbReference>
<name>A0AAD9UHF0_RIDPI</name>
<comment type="caution">
    <text evidence="12">The sequence shown here is derived from an EMBL/GenBank/DDBJ whole genome shotgun (WGS) entry which is preliminary data.</text>
</comment>
<keyword evidence="9" id="KW-0131">Cell cycle</keyword>
<dbReference type="GO" id="GO:0005815">
    <property type="term" value="C:microtubule organizing center"/>
    <property type="evidence" value="ECO:0007669"/>
    <property type="project" value="TreeGrafter"/>
</dbReference>
<dbReference type="Pfam" id="PF14932">
    <property type="entry name" value="HAUS-augmin3"/>
    <property type="match status" value="1"/>
</dbReference>
<keyword evidence="5" id="KW-0493">Microtubule</keyword>
<feature type="coiled-coil region" evidence="10">
    <location>
        <begin position="107"/>
        <end position="134"/>
    </location>
</feature>
<dbReference type="GO" id="GO:0051225">
    <property type="term" value="P:spindle assembly"/>
    <property type="evidence" value="ECO:0007669"/>
    <property type="project" value="InterPro"/>
</dbReference>
<keyword evidence="8" id="KW-0206">Cytoskeleton</keyword>
<dbReference type="PRINTS" id="PR02089">
    <property type="entry name" value="HAUSAUGMINL3"/>
</dbReference>
<accession>A0AAD9UHF0</accession>
<dbReference type="InterPro" id="IPR032733">
    <property type="entry name" value="HAUS3_N"/>
</dbReference>
<comment type="similarity">
    <text evidence="2">Belongs to the HAUS3 family.</text>
</comment>
<keyword evidence="4" id="KW-0132">Cell division</keyword>
<dbReference type="GO" id="GO:0031023">
    <property type="term" value="P:microtubule organizing center organization"/>
    <property type="evidence" value="ECO:0007669"/>
    <property type="project" value="TreeGrafter"/>
</dbReference>
<comment type="subcellular location">
    <subcellularLocation>
        <location evidence="1">Cytoplasm</location>
        <location evidence="1">Cytoskeleton</location>
        <location evidence="1">Spindle</location>
    </subcellularLocation>
</comment>
<dbReference type="InterPro" id="IPR026206">
    <property type="entry name" value="HAUS3"/>
</dbReference>
<evidence type="ECO:0000256" key="4">
    <source>
        <dbReference type="ARBA" id="ARBA00022618"/>
    </source>
</evidence>
<evidence type="ECO:0000256" key="3">
    <source>
        <dbReference type="ARBA" id="ARBA00022490"/>
    </source>
</evidence>
<evidence type="ECO:0000256" key="1">
    <source>
        <dbReference type="ARBA" id="ARBA00004186"/>
    </source>
</evidence>
<gene>
    <name evidence="12" type="ORF">NP493_109g06000</name>
</gene>
<evidence type="ECO:0000256" key="5">
    <source>
        <dbReference type="ARBA" id="ARBA00022701"/>
    </source>
</evidence>
<evidence type="ECO:0000256" key="2">
    <source>
        <dbReference type="ARBA" id="ARBA00009645"/>
    </source>
</evidence>
<keyword evidence="13" id="KW-1185">Reference proteome</keyword>
<dbReference type="PANTHER" id="PTHR19378">
    <property type="entry name" value="GOLGIN- RELATED"/>
    <property type="match status" value="1"/>
</dbReference>
<dbReference type="GO" id="GO:0072686">
    <property type="term" value="C:mitotic spindle"/>
    <property type="evidence" value="ECO:0007669"/>
    <property type="project" value="TreeGrafter"/>
</dbReference>
<sequence>MSGQAFLDTLRRIGYPNVDELDSQSVAWMFDNDAMAPFLEWFCDEIQPANVLDPKQLHRFHELENSEEGILDGPQLDQALQNLAFIEQDEQSEDKLRISGKIQPNVVVIDRENVRDLEDELKLTEQKKNRLVQQRNKLRYVPRYLSYTFSLQQMSLNNKVSRMDAILSTSKREYKIAIEQTETNNTLVNQQLDELTGAVTGVVQLYREGVHNPTEQCGDTQNPVFLSQLDLHSLEAVEQKYTQALTAFTKKQFFEGIADVAGHHSGSRYSFLEINDPDSLLVAGQREDVILEECRELRRLQQFFPKSEILRVNGLVEESSSSAACEFIENLLHSWNEKRYPKDVSSLL</sequence>
<keyword evidence="7 10" id="KW-0175">Coiled coil</keyword>
<keyword evidence="6" id="KW-0498">Mitosis</keyword>
<dbReference type="GO" id="GO:0005874">
    <property type="term" value="C:microtubule"/>
    <property type="evidence" value="ECO:0007669"/>
    <property type="project" value="UniProtKB-KW"/>
</dbReference>
<organism evidence="12 13">
    <name type="scientific">Ridgeia piscesae</name>
    <name type="common">Tubeworm</name>
    <dbReference type="NCBI Taxonomy" id="27915"/>
    <lineage>
        <taxon>Eukaryota</taxon>
        <taxon>Metazoa</taxon>
        <taxon>Spiralia</taxon>
        <taxon>Lophotrochozoa</taxon>
        <taxon>Annelida</taxon>
        <taxon>Polychaeta</taxon>
        <taxon>Sedentaria</taxon>
        <taxon>Canalipalpata</taxon>
        <taxon>Sabellida</taxon>
        <taxon>Siboglinidae</taxon>
        <taxon>Ridgeia</taxon>
    </lineage>
</organism>
<evidence type="ECO:0000256" key="9">
    <source>
        <dbReference type="ARBA" id="ARBA00023306"/>
    </source>
</evidence>
<feature type="domain" description="HAUS augmin-like complex subunit 3 N-terminal" evidence="11">
    <location>
        <begin position="28"/>
        <end position="308"/>
    </location>
</feature>
<protein>
    <recommendedName>
        <fullName evidence="11">HAUS augmin-like complex subunit 3 N-terminal domain-containing protein</fullName>
    </recommendedName>
</protein>
<proteinExistence type="inferred from homology"/>
<evidence type="ECO:0000259" key="11">
    <source>
        <dbReference type="Pfam" id="PF14932"/>
    </source>
</evidence>
<reference evidence="12" key="1">
    <citation type="journal article" date="2023" name="Mol. Biol. Evol.">
        <title>Third-Generation Sequencing Reveals the Adaptive Role of the Epigenome in Three Deep-Sea Polychaetes.</title>
        <authorList>
            <person name="Perez M."/>
            <person name="Aroh O."/>
            <person name="Sun Y."/>
            <person name="Lan Y."/>
            <person name="Juniper S.K."/>
            <person name="Young C.R."/>
            <person name="Angers B."/>
            <person name="Qian P.Y."/>
        </authorList>
    </citation>
    <scope>NUCLEOTIDE SEQUENCE</scope>
    <source>
        <strain evidence="12">R07B-5</strain>
    </source>
</reference>
<evidence type="ECO:0000256" key="10">
    <source>
        <dbReference type="SAM" id="Coils"/>
    </source>
</evidence>
<dbReference type="Proteomes" id="UP001209878">
    <property type="component" value="Unassembled WGS sequence"/>
</dbReference>
<evidence type="ECO:0000313" key="13">
    <source>
        <dbReference type="Proteomes" id="UP001209878"/>
    </source>
</evidence>
<evidence type="ECO:0000256" key="7">
    <source>
        <dbReference type="ARBA" id="ARBA00023054"/>
    </source>
</evidence>
<keyword evidence="3" id="KW-0963">Cytoplasm</keyword>
<evidence type="ECO:0000256" key="6">
    <source>
        <dbReference type="ARBA" id="ARBA00022776"/>
    </source>
</evidence>
<dbReference type="GO" id="GO:0070652">
    <property type="term" value="C:HAUS complex"/>
    <property type="evidence" value="ECO:0007669"/>
    <property type="project" value="InterPro"/>
</dbReference>